<dbReference type="EMBL" id="CP038241">
    <property type="protein sequence ID" value="QIV95447.1"/>
    <property type="molecule type" value="Genomic_DNA"/>
</dbReference>
<dbReference type="Pfam" id="PF04380">
    <property type="entry name" value="BMFP"/>
    <property type="match status" value="1"/>
</dbReference>
<dbReference type="PANTHER" id="PTHR38040:SF1">
    <property type="entry name" value="UBIQUINONE BIOSYNTHESIS ACCESSORY FACTOR UBIK"/>
    <property type="match status" value="1"/>
</dbReference>
<dbReference type="KEGG" id="aii:E4K63_00775"/>
<evidence type="ECO:0000313" key="2">
    <source>
        <dbReference type="EMBL" id="QIV95447.1"/>
    </source>
</evidence>
<feature type="coiled-coil region" evidence="1">
    <location>
        <begin position="32"/>
        <end position="62"/>
    </location>
</feature>
<dbReference type="GO" id="GO:0005829">
    <property type="term" value="C:cytosol"/>
    <property type="evidence" value="ECO:0007669"/>
    <property type="project" value="TreeGrafter"/>
</dbReference>
<proteinExistence type="predicted"/>
<keyword evidence="3" id="KW-1185">Reference proteome</keyword>
<dbReference type="InterPro" id="IPR007475">
    <property type="entry name" value="UbiK"/>
</dbReference>
<keyword evidence="1" id="KW-0175">Coiled coil</keyword>
<sequence>MKKVLGPINDIIKNSKESILKKSLKKLDVVSREEFEAQKKILLKTRQKLESIEAKLDQLLAEKK</sequence>
<evidence type="ECO:0000313" key="3">
    <source>
        <dbReference type="Proteomes" id="UP000502004"/>
    </source>
</evidence>
<gene>
    <name evidence="2" type="ORF">E4K63_00775</name>
</gene>
<accession>A0AAE7CQ83</accession>
<reference evidence="2 3" key="1">
    <citation type="submission" date="2019-03" db="EMBL/GenBank/DDBJ databases">
        <title>Complete Genome Sequence of Allofrancisella inopinata Strain SYSU YG23 Isolated from Water-Cooling Systems in China.</title>
        <authorList>
            <person name="Ohrman C."/>
            <person name="Uneklint I."/>
            <person name="Sjodin A."/>
        </authorList>
    </citation>
    <scope>NUCLEOTIDE SEQUENCE [LARGE SCALE GENOMIC DNA]</scope>
    <source>
        <strain evidence="2 3">SYSU YG23</strain>
    </source>
</reference>
<dbReference type="PANTHER" id="PTHR38040">
    <property type="entry name" value="UBIQUINONE BIOSYNTHESIS ACCESSORY FACTOR UBIK"/>
    <property type="match status" value="1"/>
</dbReference>
<organism evidence="2 3">
    <name type="scientific">Allofrancisella inopinata</name>
    <dbReference type="NCBI Taxonomy" id="1085647"/>
    <lineage>
        <taxon>Bacteria</taxon>
        <taxon>Pseudomonadati</taxon>
        <taxon>Pseudomonadota</taxon>
        <taxon>Gammaproteobacteria</taxon>
        <taxon>Thiotrichales</taxon>
        <taxon>Francisellaceae</taxon>
        <taxon>Allofrancisella</taxon>
    </lineage>
</organism>
<dbReference type="Proteomes" id="UP000502004">
    <property type="component" value="Chromosome"/>
</dbReference>
<name>A0AAE7CQ83_9GAMM</name>
<dbReference type="AlphaFoldDB" id="A0AAE7CQ83"/>
<dbReference type="RefSeq" id="WP_133942379.1">
    <property type="nucleotide sequence ID" value="NZ_CP038241.1"/>
</dbReference>
<evidence type="ECO:0000256" key="1">
    <source>
        <dbReference type="SAM" id="Coils"/>
    </source>
</evidence>
<protein>
    <submittedName>
        <fullName evidence="2">Accessory factor UbiK family protein</fullName>
    </submittedName>
</protein>